<feature type="disulfide bond" evidence="3">
    <location>
        <begin position="39"/>
        <end position="54"/>
    </location>
</feature>
<dbReference type="InterPro" id="IPR001002">
    <property type="entry name" value="Chitin-bd_1"/>
</dbReference>
<feature type="region of interest" description="Disordered" evidence="4">
    <location>
        <begin position="85"/>
        <end position="113"/>
    </location>
</feature>
<dbReference type="CDD" id="cd00035">
    <property type="entry name" value="ChtBD1"/>
    <property type="match status" value="1"/>
</dbReference>
<feature type="disulfide bond" evidence="3">
    <location>
        <begin position="53"/>
        <end position="67"/>
    </location>
</feature>
<evidence type="ECO:0000256" key="4">
    <source>
        <dbReference type="SAM" id="MobiDB-lite"/>
    </source>
</evidence>
<evidence type="ECO:0000256" key="3">
    <source>
        <dbReference type="PROSITE-ProRule" id="PRU00261"/>
    </source>
</evidence>
<dbReference type="InterPro" id="IPR036861">
    <property type="entry name" value="Endochitinase-like_sf"/>
</dbReference>
<organism evidence="7">
    <name type="scientific">Hordeum vulgare subsp. vulgare</name>
    <name type="common">Domesticated barley</name>
    <dbReference type="NCBI Taxonomy" id="112509"/>
    <lineage>
        <taxon>Eukaryota</taxon>
        <taxon>Viridiplantae</taxon>
        <taxon>Streptophyta</taxon>
        <taxon>Embryophyta</taxon>
        <taxon>Tracheophyta</taxon>
        <taxon>Spermatophyta</taxon>
        <taxon>Magnoliopsida</taxon>
        <taxon>Liliopsida</taxon>
        <taxon>Poales</taxon>
        <taxon>Poaceae</taxon>
        <taxon>BOP clade</taxon>
        <taxon>Pooideae</taxon>
        <taxon>Triticodae</taxon>
        <taxon>Triticeae</taxon>
        <taxon>Hordeinae</taxon>
        <taxon>Hordeum</taxon>
    </lineage>
</organism>
<feature type="disulfide bond" evidence="3">
    <location>
        <begin position="71"/>
        <end position="75"/>
    </location>
</feature>
<evidence type="ECO:0000259" key="6">
    <source>
        <dbReference type="PROSITE" id="PS50941"/>
    </source>
</evidence>
<proteinExistence type="evidence at transcript level"/>
<dbReference type="Gene3D" id="3.30.60.10">
    <property type="entry name" value="Endochitinase-like"/>
    <property type="match status" value="1"/>
</dbReference>
<dbReference type="SUPFAM" id="SSF57016">
    <property type="entry name" value="Plant lectins/antimicrobial peptides"/>
    <property type="match status" value="1"/>
</dbReference>
<keyword evidence="5" id="KW-0732">Signal</keyword>
<feature type="signal peptide" evidence="5">
    <location>
        <begin position="1"/>
        <end position="32"/>
    </location>
</feature>
<name>F2EKT4_HORVV</name>
<dbReference type="Pfam" id="PF00187">
    <property type="entry name" value="Chitin_bind_1"/>
    <property type="match status" value="1"/>
</dbReference>
<dbReference type="AlphaFoldDB" id="F2EKT4"/>
<dbReference type="SMART" id="SM00270">
    <property type="entry name" value="ChtBD1"/>
    <property type="match status" value="1"/>
</dbReference>
<dbReference type="EMBL" id="AK376762">
    <property type="protein sequence ID" value="BAK07956.1"/>
    <property type="molecule type" value="mRNA"/>
</dbReference>
<evidence type="ECO:0000256" key="1">
    <source>
        <dbReference type="ARBA" id="ARBA00022669"/>
    </source>
</evidence>
<feature type="chain" id="PRO_5003276735" evidence="5">
    <location>
        <begin position="33"/>
        <end position="113"/>
    </location>
</feature>
<protein>
    <submittedName>
        <fullName evidence="7">Predicted protein</fullName>
    </submittedName>
</protein>
<reference evidence="7" key="1">
    <citation type="journal article" date="2011" name="Plant Physiol.">
        <title>Comprehensive sequence analysis of 24,783 barley full-length cDNAs derived from 12 clone libraries.</title>
        <authorList>
            <person name="Matsumoto T."/>
            <person name="Tanaka T."/>
            <person name="Sakai H."/>
            <person name="Amano N."/>
            <person name="Kanamori H."/>
            <person name="Kurita K."/>
            <person name="Kikuta A."/>
            <person name="Kamiya K."/>
            <person name="Yamamoto M."/>
            <person name="Ikawa H."/>
            <person name="Fujii N."/>
            <person name="Hori K."/>
            <person name="Itoh T."/>
            <person name="Sato K."/>
        </authorList>
    </citation>
    <scope>NUCLEOTIDE SEQUENCE</scope>
    <source>
        <tissue evidence="7">Seed</tissue>
    </source>
</reference>
<keyword evidence="1 3" id="KW-0147">Chitin-binding</keyword>
<evidence type="ECO:0000256" key="5">
    <source>
        <dbReference type="SAM" id="SignalP"/>
    </source>
</evidence>
<feature type="disulfide bond" evidence="3">
    <location>
        <begin position="48"/>
        <end position="60"/>
    </location>
</feature>
<evidence type="ECO:0000256" key="2">
    <source>
        <dbReference type="ARBA" id="ARBA00023157"/>
    </source>
</evidence>
<dbReference type="GO" id="GO:0008061">
    <property type="term" value="F:chitin binding"/>
    <property type="evidence" value="ECO:0007669"/>
    <property type="project" value="UniProtKB-UniRule"/>
</dbReference>
<evidence type="ECO:0000313" key="7">
    <source>
        <dbReference type="EMBL" id="BAK07956.1"/>
    </source>
</evidence>
<dbReference type="PROSITE" id="PS50941">
    <property type="entry name" value="CHIT_BIND_I_2"/>
    <property type="match status" value="1"/>
</dbReference>
<accession>F2EKT4</accession>
<feature type="compositionally biased region" description="Low complexity" evidence="4">
    <location>
        <begin position="91"/>
        <end position="102"/>
    </location>
</feature>
<sequence>MMKPHMSAVVLRSRRVAAILLAVVLTAVLATAASGAQKCGDQARGAKCPNCLCCGKYGFCGSTLDYCDVGCQSQCRDGVMEQALPAESDPATRATATSSASAMGVPALTPTPS</sequence>
<keyword evidence="2 3" id="KW-1015">Disulfide bond</keyword>
<dbReference type="PRINTS" id="PR00451">
    <property type="entry name" value="CHITINBINDNG"/>
</dbReference>
<feature type="domain" description="Chitin-binding type-1" evidence="6">
    <location>
        <begin position="36"/>
        <end position="77"/>
    </location>
</feature>